<evidence type="ECO:0008006" key="10">
    <source>
        <dbReference type="Google" id="ProtNLM"/>
    </source>
</evidence>
<keyword evidence="6" id="KW-0811">Translocation</keyword>
<evidence type="ECO:0000256" key="7">
    <source>
        <dbReference type="ARBA" id="ARBA00023136"/>
    </source>
</evidence>
<protein>
    <recommendedName>
        <fullName evidence="10">Sec-independent protein translocase protein TATA, chloroplastic</fullName>
    </recommendedName>
</protein>
<dbReference type="InterPro" id="IPR003369">
    <property type="entry name" value="TatA/B/E"/>
</dbReference>
<dbReference type="Gene3D" id="1.20.5.3310">
    <property type="match status" value="1"/>
</dbReference>
<comment type="subcellular location">
    <subcellularLocation>
        <location evidence="1">Membrane</location>
        <topology evidence="1">Single-pass membrane protein</topology>
    </subcellularLocation>
</comment>
<evidence type="ECO:0000256" key="4">
    <source>
        <dbReference type="ARBA" id="ARBA00022927"/>
    </source>
</evidence>
<feature type="compositionally biased region" description="Pro residues" evidence="8">
    <location>
        <begin position="33"/>
        <end position="45"/>
    </location>
</feature>
<feature type="compositionally biased region" description="Low complexity" evidence="8">
    <location>
        <begin position="73"/>
        <end position="82"/>
    </location>
</feature>
<dbReference type="GO" id="GO:0016020">
    <property type="term" value="C:membrane"/>
    <property type="evidence" value="ECO:0007669"/>
    <property type="project" value="UniProtKB-SubCell"/>
</dbReference>
<dbReference type="PANTHER" id="PTHR33162:SF1">
    <property type="entry name" value="SEC-INDEPENDENT PROTEIN TRANSLOCASE PROTEIN TATA, CHLOROPLASTIC"/>
    <property type="match status" value="1"/>
</dbReference>
<feature type="region of interest" description="Disordered" evidence="8">
    <location>
        <begin position="27"/>
        <end position="87"/>
    </location>
</feature>
<dbReference type="Pfam" id="PF02416">
    <property type="entry name" value="TatA_B_E"/>
    <property type="match status" value="1"/>
</dbReference>
<evidence type="ECO:0000256" key="6">
    <source>
        <dbReference type="ARBA" id="ARBA00023010"/>
    </source>
</evidence>
<keyword evidence="3" id="KW-0812">Transmembrane</keyword>
<feature type="compositionally biased region" description="Basic and acidic residues" evidence="8">
    <location>
        <begin position="142"/>
        <end position="154"/>
    </location>
</feature>
<reference evidence="9" key="1">
    <citation type="submission" date="2020-07" db="EMBL/GenBank/DDBJ databases">
        <authorList>
            <person name="Lin J."/>
        </authorList>
    </citation>
    <scope>NUCLEOTIDE SEQUENCE</scope>
</reference>
<dbReference type="GO" id="GO:0015031">
    <property type="term" value="P:protein transport"/>
    <property type="evidence" value="ECO:0007669"/>
    <property type="project" value="UniProtKB-KW"/>
</dbReference>
<evidence type="ECO:0000256" key="2">
    <source>
        <dbReference type="ARBA" id="ARBA00022448"/>
    </source>
</evidence>
<evidence type="ECO:0000256" key="3">
    <source>
        <dbReference type="ARBA" id="ARBA00022692"/>
    </source>
</evidence>
<proteinExistence type="predicted"/>
<name>A0A6V7PB45_ANACO</name>
<evidence type="ECO:0000256" key="5">
    <source>
        <dbReference type="ARBA" id="ARBA00022989"/>
    </source>
</evidence>
<accession>A0A6V7PB45</accession>
<keyword evidence="5" id="KW-1133">Transmembrane helix</keyword>
<sequence length="163" mass="16995">MAIACSSTALMAAPPLLRTKPSFPSTYCYGSLTPPPPSPRAPPSSSPAAAVSSVPLRGGAAPVDAEAEGELWGRGASSGSASRARRHRRVAALVFGPKKLPEIGRSIGKTVKSFQQAAKEFETEIKKDSEDASQPAPSETSKTIKSEDEKKELEASSGTKESI</sequence>
<organism evidence="9">
    <name type="scientific">Ananas comosus var. bracteatus</name>
    <name type="common">red pineapple</name>
    <dbReference type="NCBI Taxonomy" id="296719"/>
    <lineage>
        <taxon>Eukaryota</taxon>
        <taxon>Viridiplantae</taxon>
        <taxon>Streptophyta</taxon>
        <taxon>Embryophyta</taxon>
        <taxon>Tracheophyta</taxon>
        <taxon>Spermatophyta</taxon>
        <taxon>Magnoliopsida</taxon>
        <taxon>Liliopsida</taxon>
        <taxon>Poales</taxon>
        <taxon>Bromeliaceae</taxon>
        <taxon>Bromelioideae</taxon>
        <taxon>Ananas</taxon>
    </lineage>
</organism>
<dbReference type="EMBL" id="LR862147">
    <property type="protein sequence ID" value="CAD1828045.1"/>
    <property type="molecule type" value="Genomic_DNA"/>
</dbReference>
<keyword evidence="4" id="KW-0653">Protein transport</keyword>
<evidence type="ECO:0000256" key="8">
    <source>
        <dbReference type="SAM" id="MobiDB-lite"/>
    </source>
</evidence>
<keyword evidence="7" id="KW-0472">Membrane</keyword>
<evidence type="ECO:0000313" key="9">
    <source>
        <dbReference type="EMBL" id="CAD1828045.1"/>
    </source>
</evidence>
<dbReference type="PANTHER" id="PTHR33162">
    <property type="entry name" value="SEC-INDEPENDENT PROTEIN TRANSLOCASE PROTEIN TATA, CHLOROPLASTIC"/>
    <property type="match status" value="1"/>
</dbReference>
<evidence type="ECO:0000256" key="1">
    <source>
        <dbReference type="ARBA" id="ARBA00004167"/>
    </source>
</evidence>
<gene>
    <name evidence="9" type="ORF">CB5_LOCUS11256</name>
</gene>
<feature type="region of interest" description="Disordered" evidence="8">
    <location>
        <begin position="122"/>
        <end position="163"/>
    </location>
</feature>
<feature type="compositionally biased region" description="Low complexity" evidence="8">
    <location>
        <begin position="46"/>
        <end position="55"/>
    </location>
</feature>
<dbReference type="AlphaFoldDB" id="A0A6V7PB45"/>
<keyword evidence="2" id="KW-0813">Transport</keyword>